<keyword evidence="11" id="KW-1185">Reference proteome</keyword>
<accession>A0AAD4NLJ3</accession>
<reference evidence="10" key="1">
    <citation type="submission" date="2022-01" db="EMBL/GenBank/DDBJ databases">
        <title>Genome Sequence Resource for Two Populations of Ditylenchus destructor, the Migratory Endoparasitic Phytonematode.</title>
        <authorList>
            <person name="Zhang H."/>
            <person name="Lin R."/>
            <person name="Xie B."/>
        </authorList>
    </citation>
    <scope>NUCLEOTIDE SEQUENCE</scope>
    <source>
        <strain evidence="10">BazhouSP</strain>
    </source>
</reference>
<comment type="caution">
    <text evidence="10">The sequence shown here is derived from an EMBL/GenBank/DDBJ whole genome shotgun (WGS) entry which is preliminary data.</text>
</comment>
<evidence type="ECO:0000256" key="1">
    <source>
        <dbReference type="ARBA" id="ARBA00001974"/>
    </source>
</evidence>
<dbReference type="AlphaFoldDB" id="A0AAD4NLJ3"/>
<dbReference type="PANTHER" id="PTHR48083:SF6">
    <property type="entry name" value="ACYL-COA DEHYDROGENASE 6"/>
    <property type="match status" value="1"/>
</dbReference>
<evidence type="ECO:0000259" key="7">
    <source>
        <dbReference type="Pfam" id="PF00441"/>
    </source>
</evidence>
<evidence type="ECO:0000256" key="3">
    <source>
        <dbReference type="ARBA" id="ARBA00022630"/>
    </source>
</evidence>
<dbReference type="InterPro" id="IPR046373">
    <property type="entry name" value="Acyl-CoA_Oxase/DH_mid-dom_sf"/>
</dbReference>
<dbReference type="InterPro" id="IPR009100">
    <property type="entry name" value="AcylCoA_DH/oxidase_NM_dom_sf"/>
</dbReference>
<gene>
    <name evidence="10" type="ORF">DdX_00956</name>
</gene>
<dbReference type="Proteomes" id="UP001201812">
    <property type="component" value="Unassembled WGS sequence"/>
</dbReference>
<dbReference type="InterPro" id="IPR013786">
    <property type="entry name" value="AcylCoA_DH/ox_N"/>
</dbReference>
<dbReference type="InterPro" id="IPR009075">
    <property type="entry name" value="AcylCo_DH/oxidase_C"/>
</dbReference>
<dbReference type="InterPro" id="IPR006089">
    <property type="entry name" value="Acyl-CoA_DH_CS"/>
</dbReference>
<feature type="domain" description="Acyl-CoA dehydrogenase/oxidase C-terminal" evidence="7">
    <location>
        <begin position="248"/>
        <end position="361"/>
    </location>
</feature>
<evidence type="ECO:0000256" key="5">
    <source>
        <dbReference type="ARBA" id="ARBA00023002"/>
    </source>
</evidence>
<dbReference type="InterPro" id="IPR036250">
    <property type="entry name" value="AcylCo_DH-like_C"/>
</dbReference>
<comment type="cofactor">
    <cofactor evidence="1 6">
        <name>FAD</name>
        <dbReference type="ChEBI" id="CHEBI:57692"/>
    </cofactor>
</comment>
<dbReference type="PANTHER" id="PTHR48083">
    <property type="entry name" value="MEDIUM-CHAIN SPECIFIC ACYL-COA DEHYDROGENASE, MITOCHONDRIAL-RELATED"/>
    <property type="match status" value="1"/>
</dbReference>
<dbReference type="InterPro" id="IPR050741">
    <property type="entry name" value="Acyl-CoA_dehydrogenase"/>
</dbReference>
<feature type="domain" description="Acyl-CoA oxidase/dehydrogenase middle" evidence="8">
    <location>
        <begin position="140"/>
        <end position="236"/>
    </location>
</feature>
<keyword evidence="4 6" id="KW-0274">FAD</keyword>
<sequence length="470" mass="52724">MNALSSFSRAATLFSKPHIIYGPLHLEICDPLAKFIDQNINPFVDEWEIQRRFPAKKLFKELGNLGVFGVNKPTGYGGLDLDFSYTIAISETMGRINCGAIPMAVAVQSEMATPALAEYGSINLKSEFLAPTITGDRVACLGVSEHSAGSDVASIKTHGRFDGDDLIINGCKQWITNGHQADWICLLLNTNRHKSPHNNKSLVCVNMDEPGITLGKPIDKFGMHSSDTATIHFDNVRVPARNIIGEEGHGFFYQMNQFQNERLVAVAVLLEPLKRAIHLTMDYTLHRPMFGSSEFDQQIVQYKLAELSTEIEALQSLLYQATYCKMNSDNDEQETVKLASMAKLKAGRLARKVTDECIQLNRPISVREEDRYRTHHLIRRVPEVMASGNPENPGFFPRLTRASVLRLKRVIAQSIALDERRRSLFGGNGYAWDNPLCRLHRDLRLFSIAAGCDEVMLSIIARILKKLHKK</sequence>
<evidence type="ECO:0000256" key="2">
    <source>
        <dbReference type="ARBA" id="ARBA00009347"/>
    </source>
</evidence>
<keyword evidence="3 6" id="KW-0285">Flavoprotein</keyword>
<protein>
    <submittedName>
        <fullName evidence="10">Acyl-CoA dehydrogenase, middle domain-containing protein</fullName>
    </submittedName>
</protein>
<dbReference type="Pfam" id="PF00441">
    <property type="entry name" value="Acyl-CoA_dh_1"/>
    <property type="match status" value="2"/>
</dbReference>
<evidence type="ECO:0000256" key="6">
    <source>
        <dbReference type="RuleBase" id="RU362125"/>
    </source>
</evidence>
<keyword evidence="5 6" id="KW-0560">Oxidoreductase</keyword>
<dbReference type="GO" id="GO:0050660">
    <property type="term" value="F:flavin adenine dinucleotide binding"/>
    <property type="evidence" value="ECO:0007669"/>
    <property type="project" value="InterPro"/>
</dbReference>
<evidence type="ECO:0000259" key="8">
    <source>
        <dbReference type="Pfam" id="PF02770"/>
    </source>
</evidence>
<dbReference type="GO" id="GO:0033539">
    <property type="term" value="P:fatty acid beta-oxidation using acyl-CoA dehydrogenase"/>
    <property type="evidence" value="ECO:0007669"/>
    <property type="project" value="TreeGrafter"/>
</dbReference>
<organism evidence="10 11">
    <name type="scientific">Ditylenchus destructor</name>
    <dbReference type="NCBI Taxonomy" id="166010"/>
    <lineage>
        <taxon>Eukaryota</taxon>
        <taxon>Metazoa</taxon>
        <taxon>Ecdysozoa</taxon>
        <taxon>Nematoda</taxon>
        <taxon>Chromadorea</taxon>
        <taxon>Rhabditida</taxon>
        <taxon>Tylenchina</taxon>
        <taxon>Tylenchomorpha</taxon>
        <taxon>Sphaerularioidea</taxon>
        <taxon>Anguinidae</taxon>
        <taxon>Anguininae</taxon>
        <taxon>Ditylenchus</taxon>
    </lineage>
</organism>
<comment type="similarity">
    <text evidence="2 6">Belongs to the acyl-CoA dehydrogenase family.</text>
</comment>
<evidence type="ECO:0000259" key="9">
    <source>
        <dbReference type="Pfam" id="PF02771"/>
    </source>
</evidence>
<name>A0AAD4NLJ3_9BILA</name>
<feature type="domain" description="Acyl-CoA dehydrogenase/oxidase C-terminal" evidence="7">
    <location>
        <begin position="424"/>
        <end position="464"/>
    </location>
</feature>
<proteinExistence type="inferred from homology"/>
<dbReference type="Gene3D" id="2.40.110.10">
    <property type="entry name" value="Butyryl-CoA Dehydrogenase, subunit A, domain 2"/>
    <property type="match status" value="1"/>
</dbReference>
<feature type="domain" description="Acyl-CoA dehydrogenase/oxidase N-terminal" evidence="9">
    <location>
        <begin position="25"/>
        <end position="136"/>
    </location>
</feature>
<dbReference type="Gene3D" id="1.20.140.10">
    <property type="entry name" value="Butyryl-CoA Dehydrogenase, subunit A, domain 3"/>
    <property type="match status" value="2"/>
</dbReference>
<dbReference type="InterPro" id="IPR006091">
    <property type="entry name" value="Acyl-CoA_Oxase/DH_mid-dom"/>
</dbReference>
<dbReference type="GO" id="GO:0003995">
    <property type="term" value="F:acyl-CoA dehydrogenase activity"/>
    <property type="evidence" value="ECO:0007669"/>
    <property type="project" value="InterPro"/>
</dbReference>
<dbReference type="Gene3D" id="1.10.540.10">
    <property type="entry name" value="Acyl-CoA dehydrogenase/oxidase, N-terminal domain"/>
    <property type="match status" value="1"/>
</dbReference>
<dbReference type="FunFam" id="2.40.110.10:FF:000002">
    <property type="entry name" value="Acyl-CoA dehydrogenase fadE12"/>
    <property type="match status" value="1"/>
</dbReference>
<dbReference type="SUPFAM" id="SSF56645">
    <property type="entry name" value="Acyl-CoA dehydrogenase NM domain-like"/>
    <property type="match status" value="1"/>
</dbReference>
<dbReference type="EMBL" id="JAKKPZ010000001">
    <property type="protein sequence ID" value="KAI1728754.1"/>
    <property type="molecule type" value="Genomic_DNA"/>
</dbReference>
<dbReference type="Pfam" id="PF02770">
    <property type="entry name" value="Acyl-CoA_dh_M"/>
    <property type="match status" value="1"/>
</dbReference>
<dbReference type="PROSITE" id="PS00072">
    <property type="entry name" value="ACYL_COA_DH_1"/>
    <property type="match status" value="1"/>
</dbReference>
<dbReference type="Pfam" id="PF02771">
    <property type="entry name" value="Acyl-CoA_dh_N"/>
    <property type="match status" value="1"/>
</dbReference>
<dbReference type="GO" id="GO:0005737">
    <property type="term" value="C:cytoplasm"/>
    <property type="evidence" value="ECO:0007669"/>
    <property type="project" value="TreeGrafter"/>
</dbReference>
<evidence type="ECO:0000313" key="11">
    <source>
        <dbReference type="Proteomes" id="UP001201812"/>
    </source>
</evidence>
<dbReference type="InterPro" id="IPR037069">
    <property type="entry name" value="AcylCoA_DH/ox_N_sf"/>
</dbReference>
<dbReference type="SUPFAM" id="SSF47203">
    <property type="entry name" value="Acyl-CoA dehydrogenase C-terminal domain-like"/>
    <property type="match status" value="2"/>
</dbReference>
<evidence type="ECO:0000256" key="4">
    <source>
        <dbReference type="ARBA" id="ARBA00022827"/>
    </source>
</evidence>
<evidence type="ECO:0000313" key="10">
    <source>
        <dbReference type="EMBL" id="KAI1728754.1"/>
    </source>
</evidence>